<keyword evidence="2" id="KW-0175">Coiled coil</keyword>
<evidence type="ECO:0000259" key="3">
    <source>
        <dbReference type="Pfam" id="PF25989"/>
    </source>
</evidence>
<dbReference type="Gene3D" id="2.40.420.20">
    <property type="match status" value="1"/>
</dbReference>
<organism evidence="4 5">
    <name type="scientific">Photobacterium lipolyticum</name>
    <dbReference type="NCBI Taxonomy" id="266810"/>
    <lineage>
        <taxon>Bacteria</taxon>
        <taxon>Pseudomonadati</taxon>
        <taxon>Pseudomonadota</taxon>
        <taxon>Gammaproteobacteria</taxon>
        <taxon>Vibrionales</taxon>
        <taxon>Vibrionaceae</taxon>
        <taxon>Photobacterium</taxon>
    </lineage>
</organism>
<dbReference type="PANTHER" id="PTHR32347">
    <property type="entry name" value="EFFLUX SYSTEM COMPONENT YKNX-RELATED"/>
    <property type="match status" value="1"/>
</dbReference>
<evidence type="ECO:0000313" key="5">
    <source>
        <dbReference type="Proteomes" id="UP000240904"/>
    </source>
</evidence>
<gene>
    <name evidence="4" type="ORF">C9I89_05110</name>
</gene>
<dbReference type="InterPro" id="IPR058637">
    <property type="entry name" value="YknX-like_C"/>
</dbReference>
<dbReference type="EMBL" id="PYMC01000002">
    <property type="protein sequence ID" value="PSW06895.1"/>
    <property type="molecule type" value="Genomic_DNA"/>
</dbReference>
<dbReference type="Gene3D" id="1.10.287.470">
    <property type="entry name" value="Helix hairpin bin"/>
    <property type="match status" value="1"/>
</dbReference>
<accession>A0A2T3N3Q5</accession>
<evidence type="ECO:0000256" key="1">
    <source>
        <dbReference type="ARBA" id="ARBA00004196"/>
    </source>
</evidence>
<reference evidence="4 5" key="1">
    <citation type="submission" date="2018-03" db="EMBL/GenBank/DDBJ databases">
        <title>Whole genome sequencing of Histamine producing bacteria.</title>
        <authorList>
            <person name="Butler K."/>
        </authorList>
    </citation>
    <scope>NUCLEOTIDE SEQUENCE [LARGE SCALE GENOMIC DNA]</scope>
    <source>
        <strain evidence="4 5">DSM 16190</strain>
    </source>
</reference>
<dbReference type="Gene3D" id="2.40.50.100">
    <property type="match status" value="1"/>
</dbReference>
<dbReference type="OrthoDB" id="9791520at2"/>
<dbReference type="InterPro" id="IPR050465">
    <property type="entry name" value="UPF0194_transport"/>
</dbReference>
<dbReference type="AlphaFoldDB" id="A0A2T3N3Q5"/>
<comment type="subcellular location">
    <subcellularLocation>
        <location evidence="1">Cell envelope</location>
    </subcellularLocation>
</comment>
<evidence type="ECO:0000256" key="2">
    <source>
        <dbReference type="ARBA" id="ARBA00023054"/>
    </source>
</evidence>
<keyword evidence="5" id="KW-1185">Reference proteome</keyword>
<comment type="caution">
    <text evidence="4">The sequence shown here is derived from an EMBL/GenBank/DDBJ whole genome shotgun (WGS) entry which is preliminary data.</text>
</comment>
<dbReference type="GO" id="GO:0030313">
    <property type="term" value="C:cell envelope"/>
    <property type="evidence" value="ECO:0007669"/>
    <property type="project" value="UniProtKB-SubCell"/>
</dbReference>
<protein>
    <submittedName>
        <fullName evidence="4">Efflux transporter periplasmic adaptor subunit</fullName>
    </submittedName>
</protein>
<evidence type="ECO:0000313" key="4">
    <source>
        <dbReference type="EMBL" id="PSW06895.1"/>
    </source>
</evidence>
<dbReference type="RefSeq" id="WP_107282258.1">
    <property type="nucleotide sequence ID" value="NZ_PYMC01000002.1"/>
</dbReference>
<dbReference type="Pfam" id="PF25989">
    <property type="entry name" value="YknX_C"/>
    <property type="match status" value="1"/>
</dbReference>
<dbReference type="Proteomes" id="UP000240904">
    <property type="component" value="Unassembled WGS sequence"/>
</dbReference>
<proteinExistence type="predicted"/>
<dbReference type="PANTHER" id="PTHR32347:SF29">
    <property type="entry name" value="UPF0194 MEMBRANE PROTEIN YBHG"/>
    <property type="match status" value="1"/>
</dbReference>
<sequence length="403" mass="44299">MRTMLQKHPVIILFVVLILGLLIWGFWPQPALIETVAVRRAPLTITIEEEGRTRVIDRYVISAPVDGVACRVELNVGDPVEQHQDLLGITPLASQVLDPRRRAEAEARVAAAGSALDASKEQARAAAAAEKLANNELKRLAPLMAKGVISHETFEQAETRLQTSTAVRRSADFNVEVARYELEAARTALRYSAATSDSATAERVPIRSPVSGRILKVAHECEGPVRTGDPLLEVGDPSALEIEVDVLSADAVKIKPGMKVLLERWGGEHPLEGTVRIIEPVGFTKISALGVEEQRVLIISDFTSPAEQWQRLGDSYRVEARFILWHQEDVLQVPASSLFRYKNGWAVFAMENHRARLQVVKVGQRNGLVAQIIEGVTAGEAVINHPSDEVEDGKRVTVRTLKP</sequence>
<feature type="domain" description="YknX-like C-terminal permuted SH3-like" evidence="3">
    <location>
        <begin position="330"/>
        <end position="398"/>
    </location>
</feature>
<name>A0A2T3N3Q5_9GAMM</name>